<reference evidence="4" key="1">
    <citation type="submission" date="2018-02" db="EMBL/GenBank/DDBJ databases">
        <title>Genome sequencing of Solimonas sp. HR-BB.</title>
        <authorList>
            <person name="Lee Y."/>
            <person name="Jeon C.O."/>
        </authorList>
    </citation>
    <scope>NUCLEOTIDE SEQUENCE [LARGE SCALE GENOMIC DNA]</scope>
    <source>
        <strain evidence="4">HR-E</strain>
    </source>
</reference>
<keyword evidence="4" id="KW-1185">Reference proteome</keyword>
<dbReference type="RefSeq" id="WP_105191870.1">
    <property type="nucleotide sequence ID" value="NZ_PTQZ01000077.1"/>
</dbReference>
<dbReference type="Proteomes" id="UP000243900">
    <property type="component" value="Unassembled WGS sequence"/>
</dbReference>
<evidence type="ECO:0000313" key="3">
    <source>
        <dbReference type="EMBL" id="PQA45234.1"/>
    </source>
</evidence>
<accession>A0A2P6ASY0</accession>
<feature type="transmembrane region" description="Helical" evidence="1">
    <location>
        <begin position="175"/>
        <end position="195"/>
    </location>
</feature>
<feature type="domain" description="Fatty acid desaturase" evidence="2">
    <location>
        <begin position="86"/>
        <end position="352"/>
    </location>
</feature>
<name>A0A2P6ASY0_9GAMM</name>
<dbReference type="OrthoDB" id="104711at2"/>
<evidence type="ECO:0000313" key="4">
    <source>
        <dbReference type="Proteomes" id="UP000243900"/>
    </source>
</evidence>
<dbReference type="Pfam" id="PF00487">
    <property type="entry name" value="FA_desaturase"/>
    <property type="match status" value="1"/>
</dbReference>
<feature type="transmembrane region" description="Helical" evidence="1">
    <location>
        <begin position="233"/>
        <end position="254"/>
    </location>
</feature>
<dbReference type="GO" id="GO:0016020">
    <property type="term" value="C:membrane"/>
    <property type="evidence" value="ECO:0007669"/>
    <property type="project" value="TreeGrafter"/>
</dbReference>
<evidence type="ECO:0000256" key="1">
    <source>
        <dbReference type="SAM" id="Phobius"/>
    </source>
</evidence>
<gene>
    <name evidence="3" type="ORF">C5O18_04600</name>
</gene>
<sequence>MTSSTRTRTPPPARSRSRALTAGELAAFGAELDALRARTVADLGKRDADYIRNVVKAVRYIEAAGRALLFIGAVSLAFRPGLMLPLCGIGTLLLGIAKILENMELGHNVMHGQYDWMNDPALNGRTYEWDIVGTSDNWRKTHNFKHHTYTNVRGMDDDIGYGLLRLFPEQRWRPFFLAQPVIAVIFALLFEWGVAIQDLELGKYFAGRKSKKQLREEWQPVARKMRRQLVKDYVIFPLLAGPFFLPVLVGNLIANVIRNLWTYMIIFCGHFTANAETFPKSVTENESRGHWYLRQMRGSSNLKGGRLFHIMSGNLSHQIEHHLFPDIPARRYADMAPVVQDICRRYGQHYNTGRLSVQFGQVVWRILRHAFPSRPPKRTQAALVEQAA</sequence>
<protein>
    <submittedName>
        <fullName evidence="3">Acyl-CoA desaturase</fullName>
    </submittedName>
</protein>
<keyword evidence="1" id="KW-1133">Transmembrane helix</keyword>
<dbReference type="InterPro" id="IPR012171">
    <property type="entry name" value="Fatty_acid_desaturase"/>
</dbReference>
<dbReference type="GO" id="GO:0016717">
    <property type="term" value="F:oxidoreductase activity, acting on paired donors, with oxidation of a pair of donors resulting in the reduction of molecular oxygen to two molecules of water"/>
    <property type="evidence" value="ECO:0007669"/>
    <property type="project" value="TreeGrafter"/>
</dbReference>
<evidence type="ECO:0000259" key="2">
    <source>
        <dbReference type="Pfam" id="PF00487"/>
    </source>
</evidence>
<organism evidence="3 4">
    <name type="scientific">Amnimonas aquatica</name>
    <dbReference type="NCBI Taxonomy" id="2094561"/>
    <lineage>
        <taxon>Bacteria</taxon>
        <taxon>Pseudomonadati</taxon>
        <taxon>Pseudomonadota</taxon>
        <taxon>Gammaproteobacteria</taxon>
        <taxon>Moraxellales</taxon>
        <taxon>Moraxellaceae</taxon>
        <taxon>Amnimonas</taxon>
    </lineage>
</organism>
<keyword evidence="1" id="KW-0812">Transmembrane</keyword>
<proteinExistence type="predicted"/>
<dbReference type="InterPro" id="IPR005804">
    <property type="entry name" value="FA_desaturase_dom"/>
</dbReference>
<dbReference type="CDD" id="cd03506">
    <property type="entry name" value="Delta6-FADS-like"/>
    <property type="match status" value="1"/>
</dbReference>
<keyword evidence="1" id="KW-0472">Membrane</keyword>
<dbReference type="PANTHER" id="PTHR19353:SF84">
    <property type="entry name" value="ACYL-COA DELTA-9-DESATURASE, DESB"/>
    <property type="match status" value="1"/>
</dbReference>
<dbReference type="GO" id="GO:0006629">
    <property type="term" value="P:lipid metabolic process"/>
    <property type="evidence" value="ECO:0007669"/>
    <property type="project" value="InterPro"/>
</dbReference>
<dbReference type="AlphaFoldDB" id="A0A2P6ASY0"/>
<dbReference type="EMBL" id="PTQZ01000077">
    <property type="protein sequence ID" value="PQA45234.1"/>
    <property type="molecule type" value="Genomic_DNA"/>
</dbReference>
<comment type="caution">
    <text evidence="3">The sequence shown here is derived from an EMBL/GenBank/DDBJ whole genome shotgun (WGS) entry which is preliminary data.</text>
</comment>
<dbReference type="PANTHER" id="PTHR19353">
    <property type="entry name" value="FATTY ACID DESATURASE 2"/>
    <property type="match status" value="1"/>
</dbReference>